<proteinExistence type="predicted"/>
<dbReference type="InterPro" id="IPR042840">
    <property type="entry name" value="LMNTD1"/>
</dbReference>
<evidence type="ECO:0000313" key="2">
    <source>
        <dbReference type="EMBL" id="OAF67560.1"/>
    </source>
</evidence>
<dbReference type="SUPFAM" id="SSF74853">
    <property type="entry name" value="Lamin A/C globular tail domain"/>
    <property type="match status" value="1"/>
</dbReference>
<accession>A0A177B0B2</accession>
<feature type="domain" description="LTD" evidence="1">
    <location>
        <begin position="92"/>
        <end position="208"/>
    </location>
</feature>
<evidence type="ECO:0000259" key="1">
    <source>
        <dbReference type="PROSITE" id="PS51841"/>
    </source>
</evidence>
<protein>
    <recommendedName>
        <fullName evidence="1">LTD domain-containing protein</fullName>
    </recommendedName>
</protein>
<dbReference type="Proteomes" id="UP000078046">
    <property type="component" value="Unassembled WGS sequence"/>
</dbReference>
<dbReference type="PANTHER" id="PTHR47012">
    <property type="entry name" value="LAMIN TAIL DOMAIN-CONTAINING PROTEIN 1"/>
    <property type="match status" value="1"/>
</dbReference>
<evidence type="ECO:0000313" key="3">
    <source>
        <dbReference type="Proteomes" id="UP000078046"/>
    </source>
</evidence>
<dbReference type="OrthoDB" id="102442at2759"/>
<dbReference type="InterPro" id="IPR036415">
    <property type="entry name" value="Lamin_tail_dom_sf"/>
</dbReference>
<gene>
    <name evidence="2" type="ORF">A3Q56_04657</name>
</gene>
<dbReference type="PROSITE" id="PS51841">
    <property type="entry name" value="LTD"/>
    <property type="match status" value="1"/>
</dbReference>
<dbReference type="GO" id="GO:0005635">
    <property type="term" value="C:nuclear envelope"/>
    <property type="evidence" value="ECO:0007669"/>
    <property type="project" value="TreeGrafter"/>
</dbReference>
<dbReference type="GO" id="GO:0005737">
    <property type="term" value="C:cytoplasm"/>
    <property type="evidence" value="ECO:0007669"/>
    <property type="project" value="TreeGrafter"/>
</dbReference>
<dbReference type="EMBL" id="LWCA01000631">
    <property type="protein sequence ID" value="OAF67560.1"/>
    <property type="molecule type" value="Genomic_DNA"/>
</dbReference>
<dbReference type="InterPro" id="IPR001322">
    <property type="entry name" value="Lamin_tail_dom"/>
</dbReference>
<dbReference type="AlphaFoldDB" id="A0A177B0B2"/>
<dbReference type="Gene3D" id="2.60.40.1260">
    <property type="entry name" value="Lamin Tail domain"/>
    <property type="match status" value="1"/>
</dbReference>
<comment type="caution">
    <text evidence="2">The sequence shown here is derived from an EMBL/GenBank/DDBJ whole genome shotgun (WGS) entry which is preliminary data.</text>
</comment>
<organism evidence="2 3">
    <name type="scientific">Intoshia linei</name>
    <dbReference type="NCBI Taxonomy" id="1819745"/>
    <lineage>
        <taxon>Eukaryota</taxon>
        <taxon>Metazoa</taxon>
        <taxon>Spiralia</taxon>
        <taxon>Lophotrochozoa</taxon>
        <taxon>Mesozoa</taxon>
        <taxon>Orthonectida</taxon>
        <taxon>Rhopaluridae</taxon>
        <taxon>Intoshia</taxon>
    </lineage>
</organism>
<reference evidence="2 3" key="1">
    <citation type="submission" date="2016-04" db="EMBL/GenBank/DDBJ databases">
        <title>The genome of Intoshia linei affirms orthonectids as highly simplified spiralians.</title>
        <authorList>
            <person name="Mikhailov K.V."/>
            <person name="Slusarev G.S."/>
            <person name="Nikitin M.A."/>
            <person name="Logacheva M.D."/>
            <person name="Penin A."/>
            <person name="Aleoshin V."/>
            <person name="Panchin Y.V."/>
        </authorList>
    </citation>
    <scope>NUCLEOTIDE SEQUENCE [LARGE SCALE GENOMIC DNA]</scope>
    <source>
        <strain evidence="2">Intl2013</strain>
        <tissue evidence="2">Whole animal</tissue>
    </source>
</reference>
<name>A0A177B0B2_9BILA</name>
<dbReference type="PANTHER" id="PTHR47012:SF3">
    <property type="entry name" value="LAMIN TAIL DOMAIN CONTAINING 1"/>
    <property type="match status" value="1"/>
</dbReference>
<keyword evidence="3" id="KW-1185">Reference proteome</keyword>
<sequence length="309" mass="36328">MEESEFSLKCFEIVNKLDSIENWLIDYEIEKKKRYNTDKNDSEHCEYVQNYIMYLRSILGAIERSKVSINVEFIDNELSQIESSYENAYKEFSNYYKKPDKGFIKSVQIIEIEKNGRFIRIINRSDTEAENINNYLICQVVNNVIIKTYRIKEKCNILPKMIVEIKPLILNDGLSTTNDCNNWCTENNCITILQDVNGLIVSWFKPIGLSTLIQENIRFDGIFSKIEIISKENKSYQKRLITKKTCATTKNSIPIIFRNKQKVKRSSKYLMEEKMTDNEQLNFKLSSQFNSKSDQEMLNLIITQIRNSV</sequence>